<evidence type="ECO:0000313" key="7">
    <source>
        <dbReference type="Proteomes" id="UP000029622"/>
    </source>
</evidence>
<dbReference type="InterPro" id="IPR037147">
    <property type="entry name" value="Ribosomal_bL28_sf"/>
</dbReference>
<evidence type="ECO:0000256" key="1">
    <source>
        <dbReference type="ARBA" id="ARBA00008760"/>
    </source>
</evidence>
<dbReference type="GO" id="GO:0005840">
    <property type="term" value="C:ribosome"/>
    <property type="evidence" value="ECO:0007669"/>
    <property type="project" value="UniProtKB-KW"/>
</dbReference>
<dbReference type="GO" id="GO:0003735">
    <property type="term" value="F:structural constituent of ribosome"/>
    <property type="evidence" value="ECO:0007669"/>
    <property type="project" value="InterPro"/>
</dbReference>
<dbReference type="STRING" id="1156417.Y919_02330"/>
<dbReference type="Gene3D" id="2.30.170.40">
    <property type="entry name" value="Ribosomal protein L28/L24"/>
    <property type="match status" value="1"/>
</dbReference>
<gene>
    <name evidence="5" type="primary">rpmB</name>
    <name evidence="6" type="ORF">Y919_02330</name>
</gene>
<evidence type="ECO:0000256" key="3">
    <source>
        <dbReference type="ARBA" id="ARBA00023274"/>
    </source>
</evidence>
<dbReference type="InterPro" id="IPR026569">
    <property type="entry name" value="Ribosomal_bL28"/>
</dbReference>
<dbReference type="HAMAP" id="MF_00373">
    <property type="entry name" value="Ribosomal_bL28"/>
    <property type="match status" value="1"/>
</dbReference>
<dbReference type="GO" id="GO:0006412">
    <property type="term" value="P:translation"/>
    <property type="evidence" value="ECO:0007669"/>
    <property type="project" value="UniProtKB-UniRule"/>
</dbReference>
<dbReference type="PANTHER" id="PTHR39080:SF1">
    <property type="entry name" value="LARGE RIBOSOMAL SUBUNIT PROTEIN BL28A"/>
    <property type="match status" value="1"/>
</dbReference>
<sequence length="63" mass="7204">MSRVCEVCGKGKVSGFKVSHSNRHNKRTWLPNIRRVKVIVNGTPKRIRVCTRCLRSGKVERAL</sequence>
<organism evidence="6 7">
    <name type="scientific">Caloranaerobacter azorensis H53214</name>
    <dbReference type="NCBI Taxonomy" id="1156417"/>
    <lineage>
        <taxon>Bacteria</taxon>
        <taxon>Bacillati</taxon>
        <taxon>Bacillota</taxon>
        <taxon>Tissierellia</taxon>
        <taxon>Tissierellales</taxon>
        <taxon>Thermohalobacteraceae</taxon>
        <taxon>Caloranaerobacter</taxon>
    </lineage>
</organism>
<protein>
    <recommendedName>
        <fullName evidence="4 5">Large ribosomal subunit protein bL28</fullName>
    </recommendedName>
</protein>
<dbReference type="InterPro" id="IPR001383">
    <property type="entry name" value="Ribosomal_bL28_bact-type"/>
</dbReference>
<comment type="similarity">
    <text evidence="1 5">Belongs to the bacterial ribosomal protein bL28 family.</text>
</comment>
<dbReference type="RefSeq" id="WP_035162027.1">
    <property type="nucleotide sequence ID" value="NZ_AZTB01000006.1"/>
</dbReference>
<evidence type="ECO:0000256" key="4">
    <source>
        <dbReference type="ARBA" id="ARBA00035174"/>
    </source>
</evidence>
<dbReference type="NCBIfam" id="TIGR00009">
    <property type="entry name" value="L28"/>
    <property type="match status" value="1"/>
</dbReference>
<evidence type="ECO:0000256" key="2">
    <source>
        <dbReference type="ARBA" id="ARBA00022980"/>
    </source>
</evidence>
<dbReference type="EMBL" id="AZTB01000006">
    <property type="protein sequence ID" value="KGG81125.1"/>
    <property type="molecule type" value="Genomic_DNA"/>
</dbReference>
<proteinExistence type="inferred from homology"/>
<dbReference type="Pfam" id="PF00830">
    <property type="entry name" value="Ribosomal_L28"/>
    <property type="match status" value="1"/>
</dbReference>
<evidence type="ECO:0000313" key="6">
    <source>
        <dbReference type="EMBL" id="KGG81125.1"/>
    </source>
</evidence>
<name>A0A096BIX5_9FIRM</name>
<dbReference type="InterPro" id="IPR034704">
    <property type="entry name" value="Ribosomal_bL28/bL31-like_sf"/>
</dbReference>
<keyword evidence="3 5" id="KW-0687">Ribonucleoprotein</keyword>
<dbReference type="InterPro" id="IPR050096">
    <property type="entry name" value="Bacterial_rp_bL28"/>
</dbReference>
<dbReference type="GO" id="GO:1990904">
    <property type="term" value="C:ribonucleoprotein complex"/>
    <property type="evidence" value="ECO:0007669"/>
    <property type="project" value="UniProtKB-KW"/>
</dbReference>
<dbReference type="AlphaFoldDB" id="A0A096BIX5"/>
<reference evidence="6 7" key="1">
    <citation type="submission" date="2013-12" db="EMBL/GenBank/DDBJ databases">
        <title>Draft genome sequence of Caloranaerobacter sp. H53214.</title>
        <authorList>
            <person name="Jiang L.J."/>
            <person name="Shao Z.Z."/>
            <person name="Long M.N."/>
        </authorList>
    </citation>
    <scope>NUCLEOTIDE SEQUENCE [LARGE SCALE GENOMIC DNA]</scope>
    <source>
        <strain evidence="6 7">H53214</strain>
    </source>
</reference>
<dbReference type="SUPFAM" id="SSF143800">
    <property type="entry name" value="L28p-like"/>
    <property type="match status" value="1"/>
</dbReference>
<evidence type="ECO:0000256" key="5">
    <source>
        <dbReference type="HAMAP-Rule" id="MF_00373"/>
    </source>
</evidence>
<comment type="caution">
    <text evidence="6">The sequence shown here is derived from an EMBL/GenBank/DDBJ whole genome shotgun (WGS) entry which is preliminary data.</text>
</comment>
<dbReference type="PANTHER" id="PTHR39080">
    <property type="entry name" value="50S RIBOSOMAL PROTEIN L28"/>
    <property type="match status" value="1"/>
</dbReference>
<keyword evidence="2 5" id="KW-0689">Ribosomal protein</keyword>
<accession>A0A096BIX5</accession>
<dbReference type="Proteomes" id="UP000029622">
    <property type="component" value="Unassembled WGS sequence"/>
</dbReference>